<dbReference type="EMBL" id="QRIN01000097">
    <property type="protein sequence ID" value="RHG61759.1"/>
    <property type="molecule type" value="Genomic_DNA"/>
</dbReference>
<dbReference type="EMBL" id="QRVA01000039">
    <property type="protein sequence ID" value="RGS12194.1"/>
    <property type="molecule type" value="Genomic_DNA"/>
</dbReference>
<accession>A0A3E5ADM4</accession>
<evidence type="ECO:0000313" key="6">
    <source>
        <dbReference type="Proteomes" id="UP000261245"/>
    </source>
</evidence>
<dbReference type="InterPro" id="IPR009387">
    <property type="entry name" value="HigB-2"/>
</dbReference>
<organism evidence="5 8">
    <name type="scientific">Segatella copri</name>
    <dbReference type="NCBI Taxonomy" id="165179"/>
    <lineage>
        <taxon>Bacteria</taxon>
        <taxon>Pseudomonadati</taxon>
        <taxon>Bacteroidota</taxon>
        <taxon>Bacteroidia</taxon>
        <taxon>Bacteroidales</taxon>
        <taxon>Prevotellaceae</taxon>
        <taxon>Segatella</taxon>
    </lineage>
</organism>
<reference evidence="9" key="2">
    <citation type="submission" date="2019-09" db="EMBL/GenBank/DDBJ databases">
        <title>Distinct polysaccharide growth profiles of human intestinal Prevotella copri isolates.</title>
        <authorList>
            <person name="Fehlner-Peach H."/>
            <person name="Magnabosco C."/>
            <person name="Raghavan V."/>
            <person name="Scher J.U."/>
            <person name="Tett A."/>
            <person name="Cox L.M."/>
            <person name="Gottsegen C."/>
            <person name="Watters A."/>
            <person name="Wiltshire- Gordon J.D."/>
            <person name="Segata N."/>
            <person name="Bonneau R."/>
            <person name="Littman D.R."/>
        </authorList>
    </citation>
    <scope>NUCLEOTIDE SEQUENCE [LARGE SCALE GENOMIC DNA]</scope>
    <source>
        <strain evidence="9">iAA108</strain>
    </source>
</reference>
<protein>
    <submittedName>
        <fullName evidence="5">Addiction module toxin RelE</fullName>
    </submittedName>
    <submittedName>
        <fullName evidence="1">Type II toxin-antitoxin system RelE/ParE family toxin</fullName>
    </submittedName>
</protein>
<evidence type="ECO:0000313" key="2">
    <source>
        <dbReference type="EMBL" id="MQN84390.1"/>
    </source>
</evidence>
<evidence type="ECO:0000313" key="9">
    <source>
        <dbReference type="Proteomes" id="UP000421408"/>
    </source>
</evidence>
<dbReference type="EMBL" id="QSUC01000024">
    <property type="protein sequence ID" value="RGN08409.1"/>
    <property type="molecule type" value="Genomic_DNA"/>
</dbReference>
<gene>
    <name evidence="5" type="ORF">DW250_14860</name>
    <name evidence="4" type="ORF">DWY11_12600</name>
    <name evidence="3" type="ORF">DXB80_09385</name>
    <name evidence="2" type="ORF">F7D74_10490</name>
    <name evidence="1" type="ORF">LYY06_03495</name>
</gene>
<dbReference type="Proteomes" id="UP000261245">
    <property type="component" value="Unassembled WGS sequence"/>
</dbReference>
<evidence type="ECO:0000313" key="5">
    <source>
        <dbReference type="EMBL" id="RHG61759.1"/>
    </source>
</evidence>
<evidence type="ECO:0000313" key="8">
    <source>
        <dbReference type="Proteomes" id="UP000286501"/>
    </source>
</evidence>
<reference evidence="6 7" key="1">
    <citation type="submission" date="2018-08" db="EMBL/GenBank/DDBJ databases">
        <title>A genome reference for cultivated species of the human gut microbiota.</title>
        <authorList>
            <person name="Zou Y."/>
            <person name="Xue W."/>
            <person name="Luo G."/>
        </authorList>
    </citation>
    <scope>NUCLEOTIDE SEQUENCE [LARGE SCALE GENOMIC DNA]</scope>
    <source>
        <strain evidence="4 7">AF24-12</strain>
        <strain evidence="5 8">AM22-1</strain>
        <strain evidence="3 6">OM06-11</strain>
    </source>
</reference>
<dbReference type="Proteomes" id="UP000283872">
    <property type="component" value="Unassembled WGS sequence"/>
</dbReference>
<evidence type="ECO:0000313" key="4">
    <source>
        <dbReference type="EMBL" id="RGS12194.1"/>
    </source>
</evidence>
<dbReference type="EMBL" id="VZCC01000074">
    <property type="protein sequence ID" value="MQN84390.1"/>
    <property type="molecule type" value="Genomic_DNA"/>
</dbReference>
<comment type="caution">
    <text evidence="5">The sequence shown here is derived from an EMBL/GenBank/DDBJ whole genome shotgun (WGS) entry which is preliminary data.</text>
</comment>
<reference evidence="1" key="3">
    <citation type="submission" date="2021-12" db="EMBL/GenBank/DDBJ databases">
        <authorList>
            <person name="Lv X."/>
        </authorList>
    </citation>
    <scope>NUCLEOTIDE SEQUENCE</scope>
    <source>
        <strain evidence="1">HF2106</strain>
    </source>
</reference>
<evidence type="ECO:0000313" key="3">
    <source>
        <dbReference type="EMBL" id="RGN08409.1"/>
    </source>
</evidence>
<dbReference type="RefSeq" id="WP_117728261.1">
    <property type="nucleotide sequence ID" value="NZ_JAJTVO010000004.1"/>
</dbReference>
<dbReference type="Proteomes" id="UP000421408">
    <property type="component" value="Unassembled WGS sequence"/>
</dbReference>
<sequence>MSCKIFTFPSFEKEAKRLNKRYKSFKSDLKELMNELSSSPSLGADLGGGLRKVRMAIKSKGTGKSGGARIITVVLADIEDGLGLLYIYDKSERSTIKGKELTDLLKKNGLV</sequence>
<dbReference type="Proteomes" id="UP001200307">
    <property type="component" value="Unassembled WGS sequence"/>
</dbReference>
<evidence type="ECO:0000313" key="1">
    <source>
        <dbReference type="EMBL" id="MCE4121332.1"/>
    </source>
</evidence>
<reference evidence="2" key="4">
    <citation type="submission" date="2022-12" db="EMBL/GenBank/DDBJ databases">
        <title>Distinct polysaccharide growth profiles of human intestinal Prevotella copri isolates.</title>
        <authorList>
            <person name="Fehlner-Peach H."/>
            <person name="Magnabosco C."/>
            <person name="Raghavan V."/>
            <person name="Scher J.U."/>
            <person name="Tett A."/>
            <person name="Cox L.M."/>
            <person name="Gottsegen C."/>
            <person name="Watters A."/>
            <person name="Wiltshire- Gordon J.D."/>
            <person name="Segata N."/>
            <person name="Bonneau R."/>
            <person name="Littman D.R."/>
        </authorList>
    </citation>
    <scope>NUCLEOTIDE SEQUENCE</scope>
    <source>
        <strain evidence="2">IAA108</strain>
    </source>
</reference>
<dbReference type="Pfam" id="PF06296">
    <property type="entry name" value="RelE"/>
    <property type="match status" value="1"/>
</dbReference>
<name>A0A3E5ADM4_9BACT</name>
<proteinExistence type="predicted"/>
<dbReference type="EMBL" id="JAJTVO010000004">
    <property type="protein sequence ID" value="MCE4121332.1"/>
    <property type="molecule type" value="Genomic_DNA"/>
</dbReference>
<evidence type="ECO:0000313" key="7">
    <source>
        <dbReference type="Proteomes" id="UP000283872"/>
    </source>
</evidence>
<dbReference type="AlphaFoldDB" id="A0A3E5ADM4"/>
<dbReference type="Proteomes" id="UP000286501">
    <property type="component" value="Unassembled WGS sequence"/>
</dbReference>